<feature type="compositionally biased region" description="Gly residues" evidence="5">
    <location>
        <begin position="698"/>
        <end position="724"/>
    </location>
</feature>
<dbReference type="GO" id="GO:0008270">
    <property type="term" value="F:zinc ion binding"/>
    <property type="evidence" value="ECO:0007669"/>
    <property type="project" value="UniProtKB-KW"/>
</dbReference>
<dbReference type="Proteomes" id="UP000235145">
    <property type="component" value="Unassembled WGS sequence"/>
</dbReference>
<dbReference type="PANTHER" id="PTHR31973:SF187">
    <property type="entry name" value="MUTATOR TRANSPOSASE MUDRA PROTEIN"/>
    <property type="match status" value="1"/>
</dbReference>
<dbReference type="AlphaFoldDB" id="A0A9R1VG12"/>
<feature type="domain" description="CCHC-type" evidence="6">
    <location>
        <begin position="647"/>
        <end position="663"/>
    </location>
</feature>
<reference evidence="7 8" key="1">
    <citation type="journal article" date="2017" name="Nat. Commun.">
        <title>Genome assembly with in vitro proximity ligation data and whole-genome triplication in lettuce.</title>
        <authorList>
            <person name="Reyes-Chin-Wo S."/>
            <person name="Wang Z."/>
            <person name="Yang X."/>
            <person name="Kozik A."/>
            <person name="Arikit S."/>
            <person name="Song C."/>
            <person name="Xia L."/>
            <person name="Froenicke L."/>
            <person name="Lavelle D.O."/>
            <person name="Truco M.J."/>
            <person name="Xia R."/>
            <person name="Zhu S."/>
            <person name="Xu C."/>
            <person name="Xu H."/>
            <person name="Xu X."/>
            <person name="Cox K."/>
            <person name="Korf I."/>
            <person name="Meyers B.C."/>
            <person name="Michelmore R.W."/>
        </authorList>
    </citation>
    <scope>NUCLEOTIDE SEQUENCE [LARGE SCALE GENOMIC DNA]</scope>
    <source>
        <strain evidence="8">cv. Salinas</strain>
        <tissue evidence="7">Seedlings</tissue>
    </source>
</reference>
<accession>A0A9R1VG12</accession>
<dbReference type="InterPro" id="IPR001207">
    <property type="entry name" value="Transposase_mutator"/>
</dbReference>
<dbReference type="InterPro" id="IPR018289">
    <property type="entry name" value="MULE_transposase_dom"/>
</dbReference>
<dbReference type="InterPro" id="IPR006564">
    <property type="entry name" value="Znf_PMZ"/>
</dbReference>
<dbReference type="PROSITE" id="PS50158">
    <property type="entry name" value="ZF_CCHC"/>
    <property type="match status" value="1"/>
</dbReference>
<comment type="caution">
    <text evidence="7">The sequence shown here is derived from an EMBL/GenBank/DDBJ whole genome shotgun (WGS) entry which is preliminary data.</text>
</comment>
<keyword evidence="4" id="KW-0862">Zinc</keyword>
<organism evidence="7 8">
    <name type="scientific">Lactuca sativa</name>
    <name type="common">Garden lettuce</name>
    <dbReference type="NCBI Taxonomy" id="4236"/>
    <lineage>
        <taxon>Eukaryota</taxon>
        <taxon>Viridiplantae</taxon>
        <taxon>Streptophyta</taxon>
        <taxon>Embryophyta</taxon>
        <taxon>Tracheophyta</taxon>
        <taxon>Spermatophyta</taxon>
        <taxon>Magnoliopsida</taxon>
        <taxon>eudicotyledons</taxon>
        <taxon>Gunneridae</taxon>
        <taxon>Pentapetalae</taxon>
        <taxon>asterids</taxon>
        <taxon>campanulids</taxon>
        <taxon>Asterales</taxon>
        <taxon>Asteraceae</taxon>
        <taxon>Cichorioideae</taxon>
        <taxon>Cichorieae</taxon>
        <taxon>Lactucinae</taxon>
        <taxon>Lactuca</taxon>
    </lineage>
</organism>
<evidence type="ECO:0000256" key="2">
    <source>
        <dbReference type="ARBA" id="ARBA00023125"/>
    </source>
</evidence>
<keyword evidence="1" id="KW-0815">Transposition</keyword>
<dbReference type="SMART" id="SM00575">
    <property type="entry name" value="ZnF_PMZ"/>
    <property type="match status" value="1"/>
</dbReference>
<proteinExistence type="predicted"/>
<keyword evidence="4" id="KW-0479">Metal-binding</keyword>
<keyword evidence="2" id="KW-0238">DNA-binding</keyword>
<evidence type="ECO:0000256" key="5">
    <source>
        <dbReference type="SAM" id="MobiDB-lite"/>
    </source>
</evidence>
<keyword evidence="4" id="KW-0863">Zinc-finger</keyword>
<dbReference type="GO" id="GO:0003677">
    <property type="term" value="F:DNA binding"/>
    <property type="evidence" value="ECO:0007669"/>
    <property type="project" value="UniProtKB-KW"/>
</dbReference>
<feature type="region of interest" description="Disordered" evidence="5">
    <location>
        <begin position="662"/>
        <end position="728"/>
    </location>
</feature>
<keyword evidence="8" id="KW-1185">Reference proteome</keyword>
<dbReference type="PROSITE" id="PS01007">
    <property type="entry name" value="TRANSPOSASE_MUTATOR"/>
    <property type="match status" value="1"/>
</dbReference>
<name>A0A9R1VG12_LACSA</name>
<evidence type="ECO:0000256" key="3">
    <source>
        <dbReference type="ARBA" id="ARBA00023172"/>
    </source>
</evidence>
<dbReference type="GO" id="GO:0004803">
    <property type="term" value="F:transposase activity"/>
    <property type="evidence" value="ECO:0007669"/>
    <property type="project" value="InterPro"/>
</dbReference>
<gene>
    <name evidence="7" type="ORF">LSAT_V11C500253610</name>
</gene>
<dbReference type="InterPro" id="IPR001878">
    <property type="entry name" value="Znf_CCHC"/>
</dbReference>
<evidence type="ECO:0000256" key="1">
    <source>
        <dbReference type="ARBA" id="ARBA00022578"/>
    </source>
</evidence>
<evidence type="ECO:0000313" key="8">
    <source>
        <dbReference type="Proteomes" id="UP000235145"/>
    </source>
</evidence>
<keyword evidence="3" id="KW-0233">DNA recombination</keyword>
<dbReference type="EMBL" id="NBSK02000005">
    <property type="protein sequence ID" value="KAJ0205468.1"/>
    <property type="molecule type" value="Genomic_DNA"/>
</dbReference>
<evidence type="ECO:0000313" key="7">
    <source>
        <dbReference type="EMBL" id="KAJ0205468.1"/>
    </source>
</evidence>
<protein>
    <recommendedName>
        <fullName evidence="6">CCHC-type domain-containing protein</fullName>
    </recommendedName>
</protein>
<dbReference type="PANTHER" id="PTHR31973">
    <property type="entry name" value="POLYPROTEIN, PUTATIVE-RELATED"/>
    <property type="match status" value="1"/>
</dbReference>
<sequence>MTSSSNVLCEVYTEGVNGTDDESNEEEYVPSSMDKTIWDPFLNDLVQGEVELPEISSDDAELTHSDEEYDEGEHKYQQIRDQFLVHNPRIPWNMMEPHLGEKYESPEQFKLCLTNYARFAKCDRSRILVRYGKKNDENKCPFRCWVSWMGNELTWQVKSLEKKHVCARKYSLGSLITPSWIANHYLSDLIRNPKTKVKEMKADFLQRYSLKLSKGQCERVRTLAFTLIDGKLTDHYARIWDYGNEVLRSNLGSTVEIGVNVNPDAKYFKRIYICLKALKEGWLKGCRKVIDLDGCFLKGKVKGELLAAIGRDGNNQIYPIAWAVVNVENKDNWKWFIELLQSDIETVQGNGLTLISDQHKGLLEAVKEVMPYAEHRQCARHICANFYKRFNGEIYKTLFWQAAKSTTDQEFKNNMEKMKKLNNDAYDDLMKRNPKTWCRAYFETDRACEAVENGISESFNSAIIGARGKPLITMLEEIRLHVMERFDAMIRNTNSWKTIVAPNIIKKMRKWHKNMRNWIVIPNGPLLEVRNGYEGYMVDLEGWACACRLWVLSGLPCVYACAAINHTHKNLLDYVSDWFKKEKYQLTYSTSIVPLNGSNLWVKTPYDKLLPPKERRMQGRPSIKRKRDKNEKQTKYPTISGKGKIKKCHNCLQEGHNARTCKNEKVVPPPKEKKPPGRPKKTNSDERPPRGPSAATSGGSGGKGPTWVRGGRGSSAGTSGGRGGSSFIDEIFDSSMENEVIDMFDNFEEELRRAEMEMREGEPMLQFPESQFDEGVSITQDDGVAETQDLVPETQFDIENANLEDQSNVVGGIGIDVHVIREKLKPRKPSERII</sequence>
<evidence type="ECO:0000256" key="4">
    <source>
        <dbReference type="PROSITE-ProRule" id="PRU00047"/>
    </source>
</evidence>
<feature type="region of interest" description="Disordered" evidence="5">
    <location>
        <begin position="611"/>
        <end position="643"/>
    </location>
</feature>
<dbReference type="GO" id="GO:0006313">
    <property type="term" value="P:DNA transposition"/>
    <property type="evidence" value="ECO:0007669"/>
    <property type="project" value="InterPro"/>
</dbReference>
<evidence type="ECO:0000259" key="6">
    <source>
        <dbReference type="PROSITE" id="PS50158"/>
    </source>
</evidence>
<dbReference type="Pfam" id="PF10551">
    <property type="entry name" value="MULE"/>
    <property type="match status" value="1"/>
</dbReference>
<feature type="compositionally biased region" description="Basic and acidic residues" evidence="5">
    <location>
        <begin position="662"/>
        <end position="675"/>
    </location>
</feature>